<dbReference type="OrthoDB" id="10489822at2759"/>
<proteinExistence type="predicted"/>
<feature type="region of interest" description="Disordered" evidence="1">
    <location>
        <begin position="72"/>
        <end position="91"/>
    </location>
</feature>
<accession>A0A2T4H631</accession>
<evidence type="ECO:0000256" key="1">
    <source>
        <dbReference type="SAM" id="MobiDB-lite"/>
    </source>
</evidence>
<dbReference type="EMBL" id="PVEM01000001">
    <property type="protein sequence ID" value="PTD11243.1"/>
    <property type="molecule type" value="Genomic_DNA"/>
</dbReference>
<protein>
    <submittedName>
        <fullName evidence="2">Uncharacterized protein</fullName>
    </submittedName>
</protein>
<feature type="region of interest" description="Disordered" evidence="1">
    <location>
        <begin position="1"/>
        <end position="44"/>
    </location>
</feature>
<feature type="compositionally biased region" description="Basic and acidic residues" evidence="1">
    <location>
        <begin position="76"/>
        <end position="85"/>
    </location>
</feature>
<comment type="caution">
    <text evidence="2">The sequence shown here is derived from an EMBL/GenBank/DDBJ whole genome shotgun (WGS) entry which is preliminary data.</text>
</comment>
<gene>
    <name evidence="2" type="ORF">FCULG_00003772</name>
</gene>
<feature type="compositionally biased region" description="Polar residues" evidence="1">
    <location>
        <begin position="23"/>
        <end position="41"/>
    </location>
</feature>
<reference evidence="2 3" key="1">
    <citation type="submission" date="2018-02" db="EMBL/GenBank/DDBJ databases">
        <title>Fusarium culmorum secondary metabolites in fungal-bacterial-plant interactions.</title>
        <authorList>
            <person name="Schmidt R."/>
        </authorList>
    </citation>
    <scope>NUCLEOTIDE SEQUENCE [LARGE SCALE GENOMIC DNA]</scope>
    <source>
        <strain evidence="2 3">PV</strain>
    </source>
</reference>
<sequence>MDPAGKKLMLPCRDGIGDRTQRPTESISIKSGYSTNDNVNPQKEKKAPVIRPIIIETLDRLDPLIALAKTAGPSDQKTKAAEKAVWESLEA</sequence>
<name>A0A2T4H631_FUSCU</name>
<keyword evidence="3" id="KW-1185">Reference proteome</keyword>
<organism evidence="2 3">
    <name type="scientific">Fusarium culmorum</name>
    <dbReference type="NCBI Taxonomy" id="5516"/>
    <lineage>
        <taxon>Eukaryota</taxon>
        <taxon>Fungi</taxon>
        <taxon>Dikarya</taxon>
        <taxon>Ascomycota</taxon>
        <taxon>Pezizomycotina</taxon>
        <taxon>Sordariomycetes</taxon>
        <taxon>Hypocreomycetidae</taxon>
        <taxon>Hypocreales</taxon>
        <taxon>Nectriaceae</taxon>
        <taxon>Fusarium</taxon>
    </lineage>
</organism>
<dbReference type="Proteomes" id="UP000241587">
    <property type="component" value="Unassembled WGS sequence"/>
</dbReference>
<dbReference type="AlphaFoldDB" id="A0A2T4H631"/>
<evidence type="ECO:0000313" key="3">
    <source>
        <dbReference type="Proteomes" id="UP000241587"/>
    </source>
</evidence>
<evidence type="ECO:0000313" key="2">
    <source>
        <dbReference type="EMBL" id="PTD11243.1"/>
    </source>
</evidence>